<accession>A0ACC1AH75</accession>
<reference evidence="2" key="1">
    <citation type="journal article" date="2023" name="G3 (Bethesda)">
        <title>Genome assembly and association tests identify interacting loci associated with vigor, precocity, and sex in interspecific pistachio rootstocks.</title>
        <authorList>
            <person name="Palmer W."/>
            <person name="Jacygrad E."/>
            <person name="Sagayaradj S."/>
            <person name="Cavanaugh K."/>
            <person name="Han R."/>
            <person name="Bertier L."/>
            <person name="Beede B."/>
            <person name="Kafkas S."/>
            <person name="Golino D."/>
            <person name="Preece J."/>
            <person name="Michelmore R."/>
        </authorList>
    </citation>
    <scope>NUCLEOTIDE SEQUENCE [LARGE SCALE GENOMIC DNA]</scope>
</reference>
<protein>
    <submittedName>
        <fullName evidence="1">Uncharacterized protein</fullName>
    </submittedName>
</protein>
<dbReference type="EMBL" id="CM047906">
    <property type="protein sequence ID" value="KAJ0086292.1"/>
    <property type="molecule type" value="Genomic_DNA"/>
</dbReference>
<keyword evidence="2" id="KW-1185">Reference proteome</keyword>
<comment type="caution">
    <text evidence="1">The sequence shown here is derived from an EMBL/GenBank/DDBJ whole genome shotgun (WGS) entry which is preliminary data.</text>
</comment>
<sequence length="80" mass="9464">MGLCRDGLYLFEVTSVVSVIQCMRGQDSLWSDTKSCWQSYFPVIRWIYSDAEPNNRKNLSFVNMLRKTHYEFPRYVLSSV</sequence>
<name>A0ACC1AH75_9ROSI</name>
<proteinExistence type="predicted"/>
<evidence type="ECO:0000313" key="2">
    <source>
        <dbReference type="Proteomes" id="UP001164250"/>
    </source>
</evidence>
<organism evidence="1 2">
    <name type="scientific">Pistacia atlantica</name>
    <dbReference type="NCBI Taxonomy" id="434234"/>
    <lineage>
        <taxon>Eukaryota</taxon>
        <taxon>Viridiplantae</taxon>
        <taxon>Streptophyta</taxon>
        <taxon>Embryophyta</taxon>
        <taxon>Tracheophyta</taxon>
        <taxon>Spermatophyta</taxon>
        <taxon>Magnoliopsida</taxon>
        <taxon>eudicotyledons</taxon>
        <taxon>Gunneridae</taxon>
        <taxon>Pentapetalae</taxon>
        <taxon>rosids</taxon>
        <taxon>malvids</taxon>
        <taxon>Sapindales</taxon>
        <taxon>Anacardiaceae</taxon>
        <taxon>Pistacia</taxon>
    </lineage>
</organism>
<dbReference type="Proteomes" id="UP001164250">
    <property type="component" value="Chromosome 10"/>
</dbReference>
<evidence type="ECO:0000313" key="1">
    <source>
        <dbReference type="EMBL" id="KAJ0086292.1"/>
    </source>
</evidence>
<gene>
    <name evidence="1" type="ORF">Patl1_07227</name>
</gene>